<sequence>MGFLYSPLPLWASIGGWIVAMVVLAAAVVRKTPFPHLQHAGRSRAGRLRASFSTPFAKLNTDGLQHLWLSCVVTLSVLWTFDIWSQYGPVFHLLGATLMVTLFGWALALIGTSIVVLLVAVMLSTPLDGIGLTLLAFSVVPVLVSAFVENILTRYFPNKRAPFVLGHGVLTPVLAVTASSSTVLLGHVGLLGVAWRWIDPSFVMVTSIQACGEAMFTCAMTAIIAVYKPAWMTTFDKRLNRIDQ</sequence>
<dbReference type="OrthoDB" id="5297929at2"/>
<feature type="transmembrane region" description="Helical" evidence="1">
    <location>
        <begin position="169"/>
        <end position="195"/>
    </location>
</feature>
<feature type="transmembrane region" description="Helical" evidence="1">
    <location>
        <begin position="201"/>
        <end position="227"/>
    </location>
</feature>
<dbReference type="RefSeq" id="WP_024902219.1">
    <property type="nucleotide sequence ID" value="NZ_CADFGU010000001.1"/>
</dbReference>
<organism evidence="2 3">
    <name type="scientific">Robbsia andropogonis</name>
    <dbReference type="NCBI Taxonomy" id="28092"/>
    <lineage>
        <taxon>Bacteria</taxon>
        <taxon>Pseudomonadati</taxon>
        <taxon>Pseudomonadota</taxon>
        <taxon>Betaproteobacteria</taxon>
        <taxon>Burkholderiales</taxon>
        <taxon>Burkholderiaceae</taxon>
        <taxon>Robbsia</taxon>
    </lineage>
</organism>
<comment type="caution">
    <text evidence="2">The sequence shown here is derived from an EMBL/GenBank/DDBJ whole genome shotgun (WGS) entry which is preliminary data.</text>
</comment>
<keyword evidence="1" id="KW-1133">Transmembrane helix</keyword>
<feature type="transmembrane region" description="Helical" evidence="1">
    <location>
        <begin position="7"/>
        <end position="29"/>
    </location>
</feature>
<dbReference type="EMBL" id="LAQU01000009">
    <property type="protein sequence ID" value="KKB63538.1"/>
    <property type="molecule type" value="Genomic_DNA"/>
</dbReference>
<evidence type="ECO:0000313" key="3">
    <source>
        <dbReference type="Proteomes" id="UP000033618"/>
    </source>
</evidence>
<name>A0A0F5K0D8_9BURK</name>
<dbReference type="PATRIC" id="fig|28092.6.peg.2603"/>
<dbReference type="AlphaFoldDB" id="A0A0F5K0D8"/>
<dbReference type="Proteomes" id="UP000033618">
    <property type="component" value="Unassembled WGS sequence"/>
</dbReference>
<evidence type="ECO:0000313" key="2">
    <source>
        <dbReference type="EMBL" id="KKB63538.1"/>
    </source>
</evidence>
<dbReference type="Gene3D" id="1.10.1760.20">
    <property type="match status" value="1"/>
</dbReference>
<evidence type="ECO:0000256" key="1">
    <source>
        <dbReference type="SAM" id="Phobius"/>
    </source>
</evidence>
<keyword evidence="1" id="KW-0472">Membrane</keyword>
<keyword evidence="1" id="KW-0812">Transmembrane</keyword>
<dbReference type="STRING" id="28092.WM40_11060"/>
<reference evidence="2 3" key="1">
    <citation type="submission" date="2015-03" db="EMBL/GenBank/DDBJ databases">
        <title>Draft Genome Sequence of Burkholderia andropogonis type strain ICMP2807, isolated from Sorghum bicolor.</title>
        <authorList>
            <person name="Lopes-Santos L."/>
            <person name="Castro D.B."/>
            <person name="Ottoboni L.M."/>
            <person name="Park D."/>
            <person name="Weirc B.S."/>
            <person name="Destefano S.A."/>
        </authorList>
    </citation>
    <scope>NUCLEOTIDE SEQUENCE [LARGE SCALE GENOMIC DNA]</scope>
    <source>
        <strain evidence="2 3">ICMP2807</strain>
    </source>
</reference>
<feature type="transmembrane region" description="Helical" evidence="1">
    <location>
        <begin position="63"/>
        <end position="81"/>
    </location>
</feature>
<gene>
    <name evidence="2" type="ORF">WM40_11060</name>
</gene>
<feature type="transmembrane region" description="Helical" evidence="1">
    <location>
        <begin position="129"/>
        <end position="148"/>
    </location>
</feature>
<proteinExistence type="predicted"/>
<feature type="transmembrane region" description="Helical" evidence="1">
    <location>
        <begin position="93"/>
        <end position="123"/>
    </location>
</feature>
<accession>A0A0F5K0D8</accession>
<protein>
    <submittedName>
        <fullName evidence="2">Uncharacterized protein</fullName>
    </submittedName>
</protein>
<keyword evidence="3" id="KW-1185">Reference proteome</keyword>